<evidence type="ECO:0000256" key="6">
    <source>
        <dbReference type="ARBA" id="ARBA00022857"/>
    </source>
</evidence>
<dbReference type="Pfam" id="PF03807">
    <property type="entry name" value="F420_oxidored"/>
    <property type="match status" value="1"/>
</dbReference>
<comment type="pathway">
    <text evidence="8">Amino-acid biosynthesis.</text>
</comment>
<reference evidence="11" key="1">
    <citation type="submission" date="2020-05" db="EMBL/GenBank/DDBJ databases">
        <authorList>
            <person name="Chiriac C."/>
            <person name="Salcher M."/>
            <person name="Ghai R."/>
            <person name="Kavagutti S V."/>
        </authorList>
    </citation>
    <scope>NUCLEOTIDE SEQUENCE</scope>
</reference>
<evidence type="ECO:0000256" key="4">
    <source>
        <dbReference type="ARBA" id="ARBA00022605"/>
    </source>
</evidence>
<name>A0A6J6F6X0_9ZZZZ</name>
<keyword evidence="5" id="KW-0641">Proline biosynthesis</keyword>
<keyword evidence="7" id="KW-0560">Oxidoreductase</keyword>
<evidence type="ECO:0000313" key="11">
    <source>
        <dbReference type="EMBL" id="CAB4584490.1"/>
    </source>
</evidence>
<protein>
    <submittedName>
        <fullName evidence="11">Unannotated protein</fullName>
    </submittedName>
</protein>
<dbReference type="InterPro" id="IPR029036">
    <property type="entry name" value="P5CR_dimer"/>
</dbReference>
<evidence type="ECO:0000259" key="10">
    <source>
        <dbReference type="Pfam" id="PF14748"/>
    </source>
</evidence>
<evidence type="ECO:0000256" key="1">
    <source>
        <dbReference type="ARBA" id="ARBA00004496"/>
    </source>
</evidence>
<gene>
    <name evidence="11" type="ORF">UFOPK1798_00002</name>
</gene>
<dbReference type="PIRSF" id="PIRSF000193">
    <property type="entry name" value="Pyrrol-5-carb_rd"/>
    <property type="match status" value="1"/>
</dbReference>
<dbReference type="EMBL" id="CAEZUH010000001">
    <property type="protein sequence ID" value="CAB4584490.1"/>
    <property type="molecule type" value="Genomic_DNA"/>
</dbReference>
<dbReference type="GO" id="GO:0055129">
    <property type="term" value="P:L-proline biosynthetic process"/>
    <property type="evidence" value="ECO:0007669"/>
    <property type="project" value="TreeGrafter"/>
</dbReference>
<evidence type="ECO:0000259" key="9">
    <source>
        <dbReference type="Pfam" id="PF03807"/>
    </source>
</evidence>
<sequence length="270" mass="28463">MNLAADKKSIGFIGAGIMGASLIRGLLSSSIKANQIYISEKNLERATEVTSQFNVENLSLSQITQKCEVIFLSVKPQDLENVLKEISSSLKNDTLVISIAAGKTSKFIEDLLKSKNPVVRVMPNTPAQIGKGVSVISAGSFATKADLDLTKELLSSTGLVLEVDESQQDAVTAVSGSGPAYFFSFVESMIKSGVKLGLSEEIATKLAIGTIVGSAAMLQESGIDAATLRKNVTSPNGTTAAALEVFSTKKLDDIINEAMTAAKKRSQELA</sequence>
<organism evidence="11">
    <name type="scientific">freshwater metagenome</name>
    <dbReference type="NCBI Taxonomy" id="449393"/>
    <lineage>
        <taxon>unclassified sequences</taxon>
        <taxon>metagenomes</taxon>
        <taxon>ecological metagenomes</taxon>
    </lineage>
</organism>
<evidence type="ECO:0000256" key="8">
    <source>
        <dbReference type="ARBA" id="ARBA00029440"/>
    </source>
</evidence>
<keyword evidence="4" id="KW-0028">Amino-acid biosynthesis</keyword>
<dbReference type="HAMAP" id="MF_01925">
    <property type="entry name" value="P5C_reductase"/>
    <property type="match status" value="1"/>
</dbReference>
<evidence type="ECO:0000256" key="2">
    <source>
        <dbReference type="ARBA" id="ARBA00005525"/>
    </source>
</evidence>
<evidence type="ECO:0000256" key="3">
    <source>
        <dbReference type="ARBA" id="ARBA00022490"/>
    </source>
</evidence>
<dbReference type="SUPFAM" id="SSF48179">
    <property type="entry name" value="6-phosphogluconate dehydrogenase C-terminal domain-like"/>
    <property type="match status" value="1"/>
</dbReference>
<evidence type="ECO:0000256" key="5">
    <source>
        <dbReference type="ARBA" id="ARBA00022650"/>
    </source>
</evidence>
<dbReference type="FunFam" id="1.10.3730.10:FF:000001">
    <property type="entry name" value="Pyrroline-5-carboxylate reductase"/>
    <property type="match status" value="1"/>
</dbReference>
<dbReference type="InterPro" id="IPR036291">
    <property type="entry name" value="NAD(P)-bd_dom_sf"/>
</dbReference>
<dbReference type="SUPFAM" id="SSF51735">
    <property type="entry name" value="NAD(P)-binding Rossmann-fold domains"/>
    <property type="match status" value="1"/>
</dbReference>
<dbReference type="GO" id="GO:0004735">
    <property type="term" value="F:pyrroline-5-carboxylate reductase activity"/>
    <property type="evidence" value="ECO:0007669"/>
    <property type="project" value="InterPro"/>
</dbReference>
<proteinExistence type="inferred from homology"/>
<dbReference type="Gene3D" id="3.40.50.720">
    <property type="entry name" value="NAD(P)-binding Rossmann-like Domain"/>
    <property type="match status" value="1"/>
</dbReference>
<dbReference type="PANTHER" id="PTHR11645:SF0">
    <property type="entry name" value="PYRROLINE-5-CARBOXYLATE REDUCTASE 3"/>
    <property type="match status" value="1"/>
</dbReference>
<dbReference type="NCBIfam" id="TIGR00112">
    <property type="entry name" value="proC"/>
    <property type="match status" value="1"/>
</dbReference>
<dbReference type="InterPro" id="IPR028939">
    <property type="entry name" value="P5C_Rdtase_cat_N"/>
</dbReference>
<dbReference type="PANTHER" id="PTHR11645">
    <property type="entry name" value="PYRROLINE-5-CARBOXYLATE REDUCTASE"/>
    <property type="match status" value="1"/>
</dbReference>
<keyword evidence="6" id="KW-0521">NADP</keyword>
<feature type="domain" description="Pyrroline-5-carboxylate reductase dimerisation" evidence="10">
    <location>
        <begin position="165"/>
        <end position="269"/>
    </location>
</feature>
<dbReference type="AlphaFoldDB" id="A0A6J6F6X0"/>
<comment type="subcellular location">
    <subcellularLocation>
        <location evidence="1">Cytoplasm</location>
    </subcellularLocation>
</comment>
<feature type="domain" description="Pyrroline-5-carboxylate reductase catalytic N-terminal" evidence="9">
    <location>
        <begin position="10"/>
        <end position="102"/>
    </location>
</feature>
<dbReference type="InterPro" id="IPR008927">
    <property type="entry name" value="6-PGluconate_DH-like_C_sf"/>
</dbReference>
<dbReference type="Pfam" id="PF14748">
    <property type="entry name" value="P5CR_dimer"/>
    <property type="match status" value="1"/>
</dbReference>
<keyword evidence="3" id="KW-0963">Cytoplasm</keyword>
<evidence type="ECO:0000256" key="7">
    <source>
        <dbReference type="ARBA" id="ARBA00023002"/>
    </source>
</evidence>
<dbReference type="Gene3D" id="1.10.3730.10">
    <property type="entry name" value="ProC C-terminal domain-like"/>
    <property type="match status" value="1"/>
</dbReference>
<accession>A0A6J6F6X0</accession>
<dbReference type="FunFam" id="3.40.50.720:FF:000190">
    <property type="entry name" value="Pyrroline-5-carboxylate reductase"/>
    <property type="match status" value="1"/>
</dbReference>
<comment type="similarity">
    <text evidence="2">Belongs to the pyrroline-5-carboxylate reductase family.</text>
</comment>
<dbReference type="InterPro" id="IPR000304">
    <property type="entry name" value="Pyrroline-COOH_reductase"/>
</dbReference>
<dbReference type="GO" id="GO:0005737">
    <property type="term" value="C:cytoplasm"/>
    <property type="evidence" value="ECO:0007669"/>
    <property type="project" value="UniProtKB-SubCell"/>
</dbReference>